<name>A0A429X1F9_SIMTE</name>
<gene>
    <name evidence="3" type="ORF">D5F11_023350</name>
    <name evidence="2" type="ORF">J6TS1_13170</name>
</gene>
<keyword evidence="5" id="KW-1185">Reference proteome</keyword>
<dbReference type="InterPro" id="IPR035959">
    <property type="entry name" value="RutC-like_sf"/>
</dbReference>
<evidence type="ECO:0000313" key="2">
    <source>
        <dbReference type="EMBL" id="GIN95447.1"/>
    </source>
</evidence>
<dbReference type="PANTHER" id="PTHR43760">
    <property type="entry name" value="ENDORIBONUCLEASE-RELATED"/>
    <property type="match status" value="1"/>
</dbReference>
<dbReference type="PANTHER" id="PTHR43760:SF1">
    <property type="entry name" value="ENDORIBONUCLEASE L-PSP_CHORISMATE MUTASE-LIKE DOMAIN-CONTAINING PROTEIN"/>
    <property type="match status" value="1"/>
</dbReference>
<dbReference type="SUPFAM" id="SSF55298">
    <property type="entry name" value="YjgF-like"/>
    <property type="match status" value="1"/>
</dbReference>
<dbReference type="InterPro" id="IPR013813">
    <property type="entry name" value="Endoribo_LPSP/chorism_mut-like"/>
</dbReference>
<evidence type="ECO:0000313" key="5">
    <source>
        <dbReference type="Proteomes" id="UP000680670"/>
    </source>
</evidence>
<evidence type="ECO:0000259" key="1">
    <source>
        <dbReference type="Pfam" id="PF14588"/>
    </source>
</evidence>
<evidence type="ECO:0000313" key="3">
    <source>
        <dbReference type="EMBL" id="RST57272.1"/>
    </source>
</evidence>
<reference evidence="3 4" key="1">
    <citation type="submission" date="2018-12" db="EMBL/GenBank/DDBJ databases">
        <authorList>
            <person name="Sun L."/>
            <person name="Chen Z."/>
        </authorList>
    </citation>
    <scope>NUCLEOTIDE SEQUENCE [LARGE SCALE GENOMIC DNA]</scope>
    <source>
        <strain evidence="3 4">LMG 29736</strain>
    </source>
</reference>
<dbReference type="Proteomes" id="UP000680670">
    <property type="component" value="Unassembled WGS sequence"/>
</dbReference>
<dbReference type="EMBL" id="BORJ01000002">
    <property type="protein sequence ID" value="GIN95447.1"/>
    <property type="molecule type" value="Genomic_DNA"/>
</dbReference>
<accession>A0A429X1F9</accession>
<comment type="caution">
    <text evidence="3">The sequence shown here is derived from an EMBL/GenBank/DDBJ whole genome shotgun (WGS) entry which is preliminary data.</text>
</comment>
<dbReference type="RefSeq" id="WP_120119487.1">
    <property type="nucleotide sequence ID" value="NZ_BORI01000001.1"/>
</dbReference>
<reference evidence="2 5" key="2">
    <citation type="submission" date="2021-03" db="EMBL/GenBank/DDBJ databases">
        <title>Antimicrobial resistance genes in bacteria isolated from Japanese honey, and their potential for conferring macrolide and lincosamide resistance in the American foulbrood pathogen Paenibacillus larvae.</title>
        <authorList>
            <person name="Okamoto M."/>
            <person name="Kumagai M."/>
            <person name="Kanamori H."/>
            <person name="Takamatsu D."/>
        </authorList>
    </citation>
    <scope>NUCLEOTIDE SEQUENCE [LARGE SCALE GENOMIC DNA]</scope>
    <source>
        <strain evidence="2 5">J6TS1</strain>
    </source>
</reference>
<dbReference type="Proteomes" id="UP000287296">
    <property type="component" value="Unassembled WGS sequence"/>
</dbReference>
<sequence length="165" mass="17870">MTNPKANVADIAETPEKRLEQLGLELPPLRPAVGSYVSCVRTGNLLFTAGQGVDEYHGKLGRDLTTDEGYKAAQQSMLNLLSVVKNELGDLSKVKRIVKVLGMVNSTEDFTEQPVVMNGASDLLGKVFGEKGKHGRSAVGMAQLPNNTAIEIEMILEVEDEEESK</sequence>
<dbReference type="OrthoDB" id="9806350at2"/>
<dbReference type="CDD" id="cd02199">
    <property type="entry name" value="YjgF_YER057c_UK114_like_1"/>
    <property type="match status" value="1"/>
</dbReference>
<feature type="domain" description="Endoribonuclease L-PSP/chorismate mutase-like" evidence="1">
    <location>
        <begin position="16"/>
        <end position="149"/>
    </location>
</feature>
<dbReference type="Gene3D" id="3.30.1330.40">
    <property type="entry name" value="RutC-like"/>
    <property type="match status" value="1"/>
</dbReference>
<dbReference type="Pfam" id="PF14588">
    <property type="entry name" value="YjgF_endoribonc"/>
    <property type="match status" value="1"/>
</dbReference>
<dbReference type="AlphaFoldDB" id="A0A429X1F9"/>
<dbReference type="EMBL" id="QYTW02000037">
    <property type="protein sequence ID" value="RST57272.1"/>
    <property type="molecule type" value="Genomic_DNA"/>
</dbReference>
<evidence type="ECO:0000313" key="4">
    <source>
        <dbReference type="Proteomes" id="UP000287296"/>
    </source>
</evidence>
<organism evidence="3 4">
    <name type="scientific">Siminovitchia terrae</name>
    <name type="common">Bacillus terrae</name>
    <dbReference type="NCBI Taxonomy" id="1914933"/>
    <lineage>
        <taxon>Bacteria</taxon>
        <taxon>Bacillati</taxon>
        <taxon>Bacillota</taxon>
        <taxon>Bacilli</taxon>
        <taxon>Bacillales</taxon>
        <taxon>Bacillaceae</taxon>
        <taxon>Siminovitchia</taxon>
    </lineage>
</organism>
<proteinExistence type="predicted"/>
<protein>
    <submittedName>
        <fullName evidence="3">RidA family protein</fullName>
    </submittedName>
</protein>